<dbReference type="RefSeq" id="WP_161902749.1">
    <property type="nucleotide sequence ID" value="NZ_MAEL01000049.1"/>
</dbReference>
<name>A0ABQ6YYF3_9ENTE</name>
<dbReference type="SUPFAM" id="SSF63520">
    <property type="entry name" value="PTS-regulatory domain, PRD"/>
    <property type="match status" value="1"/>
</dbReference>
<dbReference type="Gene3D" id="1.10.1790.10">
    <property type="entry name" value="PRD domain"/>
    <property type="match status" value="1"/>
</dbReference>
<protein>
    <submittedName>
        <fullName evidence="6">Transcriptional antiterminator</fullName>
    </submittedName>
</protein>
<dbReference type="PROSITE" id="PS51099">
    <property type="entry name" value="PTS_EIIB_TYPE_2"/>
    <property type="match status" value="1"/>
</dbReference>
<comment type="caution">
    <text evidence="6">The sequence shown here is derived from an EMBL/GenBank/DDBJ whole genome shotgun (WGS) entry which is preliminary data.</text>
</comment>
<keyword evidence="1" id="KW-0677">Repeat</keyword>
<dbReference type="PANTHER" id="PTHR30185:SF18">
    <property type="entry name" value="TRANSCRIPTIONAL REGULATOR MTLR"/>
    <property type="match status" value="1"/>
</dbReference>
<keyword evidence="2" id="KW-0805">Transcription regulation</keyword>
<dbReference type="Pfam" id="PF00874">
    <property type="entry name" value="PRD"/>
    <property type="match status" value="1"/>
</dbReference>
<dbReference type="InterPro" id="IPR013196">
    <property type="entry name" value="HTH_11"/>
</dbReference>
<sequence length="623" mass="72883">MQLSKREIQMLLKLIEQEKSITAKELADMFRVSVRTVKYDLDNIRYWLKLRNIELHSQRNKGFWFELSDVQKLTLKNELLETDRFDIYADQQARVEFIVMNLLLAEKMKTTAWFASQLEVTQNTIVSDLEKVDSFLNKFTVTLERQSGQGIFLNGREKDCRLLMEYLLQLKLTEYDIYKIMNSFLNPLAEESQSLSLGKGTDFHDIYQHVVRMMSQVLDPDLLNQFNYAELLSISIRTAIAVCRLRLNHSIASFKLIQRQETLIKNRDIPFLLMQAVFSQYELPLFEDEYEFISSNLIEESDQQDTLQLTVKLIQDVSDELNVPFYEDHQLLTNLFAHLSLRLGKKHVFINEYNPFVEDIQNLHEELFTAITKACQQEIATFAHVMNDSFIAYIALHFLVSFEKQKKEMIQVVYVCSTGLGVTNLIQQRVQEEVHSVNIIGFASVLNAVEMIQEKKPDLVISIFPIEGVQCPLIKVNAIPSKEDIETIKTVVQHLLAKDNRRLNYSKPYRREQRLENSEELSRETIVKGYIIYEKLVTIFDQRLKKEYQDAFLLHVFLMVHRIVFQSQYHLEGNVNQEMLFENNQLLLEVEQVFSENDLSVNHAELTALLQYVDIYTGGYDEG</sequence>
<feature type="domain" description="PTS EIIB type-2" evidence="4">
    <location>
        <begin position="410"/>
        <end position="500"/>
    </location>
</feature>
<dbReference type="InterPro" id="IPR036388">
    <property type="entry name" value="WH-like_DNA-bd_sf"/>
</dbReference>
<dbReference type="InterPro" id="IPR013011">
    <property type="entry name" value="PTS_EIIB_2"/>
</dbReference>
<dbReference type="Gene3D" id="3.40.50.2300">
    <property type="match status" value="1"/>
</dbReference>
<dbReference type="CDD" id="cd05568">
    <property type="entry name" value="PTS_IIB_bgl_like"/>
    <property type="match status" value="1"/>
</dbReference>
<dbReference type="PANTHER" id="PTHR30185">
    <property type="entry name" value="CRYPTIC BETA-GLUCOSIDE BGL OPERON ANTITERMINATOR"/>
    <property type="match status" value="1"/>
</dbReference>
<gene>
    <name evidence="6" type="ORF">BAU17_02490</name>
</gene>
<dbReference type="InterPro" id="IPR036634">
    <property type="entry name" value="PRD_sf"/>
</dbReference>
<evidence type="ECO:0000256" key="1">
    <source>
        <dbReference type="ARBA" id="ARBA00022737"/>
    </source>
</evidence>
<feature type="domain" description="PRD" evidence="5">
    <location>
        <begin position="301"/>
        <end position="408"/>
    </location>
</feature>
<dbReference type="Proteomes" id="UP000782705">
    <property type="component" value="Unassembled WGS sequence"/>
</dbReference>
<keyword evidence="7" id="KW-1185">Reference proteome</keyword>
<dbReference type="InterPro" id="IPR011608">
    <property type="entry name" value="PRD"/>
</dbReference>
<dbReference type="Gene3D" id="1.10.10.10">
    <property type="entry name" value="Winged helix-like DNA-binding domain superfamily/Winged helix DNA-binding domain"/>
    <property type="match status" value="1"/>
</dbReference>
<evidence type="ECO:0000256" key="3">
    <source>
        <dbReference type="ARBA" id="ARBA00023163"/>
    </source>
</evidence>
<dbReference type="InterPro" id="IPR050661">
    <property type="entry name" value="BglG_antiterminators"/>
</dbReference>
<evidence type="ECO:0000256" key="2">
    <source>
        <dbReference type="ARBA" id="ARBA00023015"/>
    </source>
</evidence>
<accession>A0ABQ6YYF3</accession>
<organism evidence="6 7">
    <name type="scientific">Candidatus Enterococcus willemsii</name>
    <dbReference type="NCBI Taxonomy" id="1857215"/>
    <lineage>
        <taxon>Bacteria</taxon>
        <taxon>Bacillati</taxon>
        <taxon>Bacillota</taxon>
        <taxon>Bacilli</taxon>
        <taxon>Lactobacillales</taxon>
        <taxon>Enterococcaceae</taxon>
        <taxon>Enterococcus</taxon>
    </lineage>
</organism>
<reference evidence="6 7" key="1">
    <citation type="submission" date="2016-06" db="EMBL/GenBank/DDBJ databases">
        <title>Four novel species of enterococci isolated from chicken manure.</title>
        <authorList>
            <person name="Van Tyne D."/>
        </authorList>
    </citation>
    <scope>NUCLEOTIDE SEQUENCE [LARGE SCALE GENOMIC DNA]</scope>
    <source>
        <strain evidence="6 7">CU12B</strain>
    </source>
</reference>
<dbReference type="EMBL" id="MAEL01000049">
    <property type="protein sequence ID" value="KAF1302576.1"/>
    <property type="molecule type" value="Genomic_DNA"/>
</dbReference>
<evidence type="ECO:0000313" key="6">
    <source>
        <dbReference type="EMBL" id="KAF1302576.1"/>
    </source>
</evidence>
<dbReference type="Pfam" id="PF08279">
    <property type="entry name" value="HTH_11"/>
    <property type="match status" value="1"/>
</dbReference>
<evidence type="ECO:0000259" key="4">
    <source>
        <dbReference type="PROSITE" id="PS51099"/>
    </source>
</evidence>
<evidence type="ECO:0000313" key="7">
    <source>
        <dbReference type="Proteomes" id="UP000782705"/>
    </source>
</evidence>
<evidence type="ECO:0000259" key="5">
    <source>
        <dbReference type="PROSITE" id="PS51372"/>
    </source>
</evidence>
<keyword evidence="3" id="KW-0804">Transcription</keyword>
<proteinExistence type="predicted"/>
<dbReference type="PROSITE" id="PS51372">
    <property type="entry name" value="PRD_2"/>
    <property type="match status" value="1"/>
</dbReference>